<dbReference type="EMBL" id="AVOT02005669">
    <property type="protein sequence ID" value="MBW0479661.1"/>
    <property type="molecule type" value="Genomic_DNA"/>
</dbReference>
<keyword evidence="2" id="KW-1185">Reference proteome</keyword>
<gene>
    <name evidence="1" type="ORF">O181_019376</name>
</gene>
<dbReference type="AlphaFoldDB" id="A0A9Q3CBE6"/>
<dbReference type="Proteomes" id="UP000765509">
    <property type="component" value="Unassembled WGS sequence"/>
</dbReference>
<reference evidence="1" key="1">
    <citation type="submission" date="2021-03" db="EMBL/GenBank/DDBJ databases">
        <title>Draft genome sequence of rust myrtle Austropuccinia psidii MF-1, a brazilian biotype.</title>
        <authorList>
            <person name="Quecine M.C."/>
            <person name="Pachon D.M.R."/>
            <person name="Bonatelli M.L."/>
            <person name="Correr F.H."/>
            <person name="Franceschini L.M."/>
            <person name="Leite T.F."/>
            <person name="Margarido G.R.A."/>
            <person name="Almeida C.A."/>
            <person name="Ferrarezi J.A."/>
            <person name="Labate C.A."/>
        </authorList>
    </citation>
    <scope>NUCLEOTIDE SEQUENCE</scope>
    <source>
        <strain evidence="1">MF-1</strain>
    </source>
</reference>
<comment type="caution">
    <text evidence="1">The sequence shown here is derived from an EMBL/GenBank/DDBJ whole genome shotgun (WGS) entry which is preliminary data.</text>
</comment>
<organism evidence="1 2">
    <name type="scientific">Austropuccinia psidii MF-1</name>
    <dbReference type="NCBI Taxonomy" id="1389203"/>
    <lineage>
        <taxon>Eukaryota</taxon>
        <taxon>Fungi</taxon>
        <taxon>Dikarya</taxon>
        <taxon>Basidiomycota</taxon>
        <taxon>Pucciniomycotina</taxon>
        <taxon>Pucciniomycetes</taxon>
        <taxon>Pucciniales</taxon>
        <taxon>Sphaerophragmiaceae</taxon>
        <taxon>Austropuccinia</taxon>
    </lineage>
</organism>
<evidence type="ECO:0000313" key="1">
    <source>
        <dbReference type="EMBL" id="MBW0479661.1"/>
    </source>
</evidence>
<accession>A0A9Q3CBE6</accession>
<sequence>MRREHGRHDESWWKSEMITKWANKSWRFRMENYFKSEIFNSENDKPLTWILKKKDRLSSLHLDISDSIINMKILRKCGGELKHSIKCRSIEPCSSEDYINSMEDIITRTRMGKTWIKNPMEPKIIPKNSKEDKKPVFK</sequence>
<proteinExistence type="predicted"/>
<name>A0A9Q3CBE6_9BASI</name>
<evidence type="ECO:0000313" key="2">
    <source>
        <dbReference type="Proteomes" id="UP000765509"/>
    </source>
</evidence>
<protein>
    <submittedName>
        <fullName evidence="1">Uncharacterized protein</fullName>
    </submittedName>
</protein>